<evidence type="ECO:0000256" key="11">
    <source>
        <dbReference type="SAM" id="MobiDB-lite"/>
    </source>
</evidence>
<keyword evidence="15" id="KW-1185">Reference proteome</keyword>
<accession>A0AAV5DG64</accession>
<feature type="transmembrane region" description="Helical" evidence="12">
    <location>
        <begin position="348"/>
        <end position="370"/>
    </location>
</feature>
<feature type="transmembrane region" description="Helical" evidence="12">
    <location>
        <begin position="476"/>
        <end position="498"/>
    </location>
</feature>
<evidence type="ECO:0000256" key="2">
    <source>
        <dbReference type="ARBA" id="ARBA00004119"/>
    </source>
</evidence>
<feature type="transmembrane region" description="Helical" evidence="12">
    <location>
        <begin position="408"/>
        <end position="430"/>
    </location>
</feature>
<dbReference type="Pfam" id="PF00999">
    <property type="entry name" value="Na_H_Exchanger"/>
    <property type="match status" value="2"/>
</dbReference>
<organism evidence="14 15">
    <name type="scientific">Eleusine coracana subsp. coracana</name>
    <dbReference type="NCBI Taxonomy" id="191504"/>
    <lineage>
        <taxon>Eukaryota</taxon>
        <taxon>Viridiplantae</taxon>
        <taxon>Streptophyta</taxon>
        <taxon>Embryophyta</taxon>
        <taxon>Tracheophyta</taxon>
        <taxon>Spermatophyta</taxon>
        <taxon>Magnoliopsida</taxon>
        <taxon>Liliopsida</taxon>
        <taxon>Poales</taxon>
        <taxon>Poaceae</taxon>
        <taxon>PACMAD clade</taxon>
        <taxon>Chloridoideae</taxon>
        <taxon>Cynodonteae</taxon>
        <taxon>Eleusininae</taxon>
        <taxon>Eleusine</taxon>
    </lineage>
</organism>
<comment type="function">
    <text evidence="1">May function as sodium-coupled metabolite transporter across the chloroplast envelope.</text>
</comment>
<evidence type="ECO:0000256" key="10">
    <source>
        <dbReference type="ARBA" id="ARBA00023136"/>
    </source>
</evidence>
<gene>
    <name evidence="14" type="primary">ga27218</name>
    <name evidence="14" type="ORF">PR202_ga27218</name>
</gene>
<evidence type="ECO:0000259" key="13">
    <source>
        <dbReference type="Pfam" id="PF00999"/>
    </source>
</evidence>
<keyword evidence="8 12" id="KW-1133">Transmembrane helix</keyword>
<evidence type="ECO:0000256" key="4">
    <source>
        <dbReference type="ARBA" id="ARBA00022448"/>
    </source>
</evidence>
<feature type="region of interest" description="Disordered" evidence="11">
    <location>
        <begin position="106"/>
        <end position="134"/>
    </location>
</feature>
<feature type="transmembrane region" description="Helical" evidence="12">
    <location>
        <begin position="12"/>
        <end position="32"/>
    </location>
</feature>
<comment type="caution">
    <text evidence="14">The sequence shown here is derived from an EMBL/GenBank/DDBJ whole genome shotgun (WGS) entry which is preliminary data.</text>
</comment>
<reference evidence="14" key="2">
    <citation type="submission" date="2021-12" db="EMBL/GenBank/DDBJ databases">
        <title>Resequencing data analysis of finger millet.</title>
        <authorList>
            <person name="Hatakeyama M."/>
            <person name="Aluri S."/>
            <person name="Balachadran M.T."/>
            <person name="Sivarajan S.R."/>
            <person name="Poveda L."/>
            <person name="Shimizu-Inatsugi R."/>
            <person name="Schlapbach R."/>
            <person name="Sreeman S.M."/>
            <person name="Shimizu K.K."/>
        </authorList>
    </citation>
    <scope>NUCLEOTIDE SEQUENCE</scope>
</reference>
<proteinExistence type="predicted"/>
<dbReference type="Proteomes" id="UP001054889">
    <property type="component" value="Unassembled WGS sequence"/>
</dbReference>
<feature type="transmembrane region" description="Helical" evidence="12">
    <location>
        <begin position="382"/>
        <end position="402"/>
    </location>
</feature>
<keyword evidence="6 12" id="KW-0812">Transmembrane</keyword>
<feature type="domain" description="Cation/H+ exchanger transmembrane" evidence="13">
    <location>
        <begin position="175"/>
        <end position="339"/>
    </location>
</feature>
<keyword evidence="7" id="KW-0732">Signal</keyword>
<dbReference type="EMBL" id="BQKI01000015">
    <property type="protein sequence ID" value="GJN09231.1"/>
    <property type="molecule type" value="Genomic_DNA"/>
</dbReference>
<reference evidence="14" key="1">
    <citation type="journal article" date="2018" name="DNA Res.">
        <title>Multiple hybrid de novo genome assembly of finger millet, an orphan allotetraploid crop.</title>
        <authorList>
            <person name="Hatakeyama M."/>
            <person name="Aluri S."/>
            <person name="Balachadran M.T."/>
            <person name="Sivarajan S.R."/>
            <person name="Patrignani A."/>
            <person name="Gruter S."/>
            <person name="Poveda L."/>
            <person name="Shimizu-Inatsugi R."/>
            <person name="Baeten J."/>
            <person name="Francoijs K.J."/>
            <person name="Nataraja K.N."/>
            <person name="Reddy Y.A.N."/>
            <person name="Phadnis S."/>
            <person name="Ravikumar R.L."/>
            <person name="Schlapbach R."/>
            <person name="Sreeman S.M."/>
            <person name="Shimizu K.K."/>
        </authorList>
    </citation>
    <scope>NUCLEOTIDE SEQUENCE</scope>
</reference>
<evidence type="ECO:0000256" key="9">
    <source>
        <dbReference type="ARBA" id="ARBA00023065"/>
    </source>
</evidence>
<evidence type="ECO:0000256" key="6">
    <source>
        <dbReference type="ARBA" id="ARBA00022692"/>
    </source>
</evidence>
<evidence type="ECO:0000256" key="12">
    <source>
        <dbReference type="SAM" id="Phobius"/>
    </source>
</evidence>
<dbReference type="GO" id="GO:0015386">
    <property type="term" value="F:potassium:proton antiporter activity"/>
    <property type="evidence" value="ECO:0007669"/>
    <property type="project" value="InterPro"/>
</dbReference>
<dbReference type="PANTHER" id="PTHR16254:SF20">
    <property type="entry name" value="K(+) EFFLUX ANTIPORTER 5"/>
    <property type="match status" value="1"/>
</dbReference>
<feature type="transmembrane region" description="Helical" evidence="12">
    <location>
        <begin position="218"/>
        <end position="235"/>
    </location>
</feature>
<evidence type="ECO:0000256" key="5">
    <source>
        <dbReference type="ARBA" id="ARBA00022449"/>
    </source>
</evidence>
<dbReference type="InterPro" id="IPR038770">
    <property type="entry name" value="Na+/solute_symporter_sf"/>
</dbReference>
<keyword evidence="4" id="KW-0813">Transport</keyword>
<evidence type="ECO:0000256" key="1">
    <source>
        <dbReference type="ARBA" id="ARBA00003198"/>
    </source>
</evidence>
<dbReference type="PANTHER" id="PTHR16254">
    <property type="entry name" value="POTASSIUM/PROTON ANTIPORTER-RELATED"/>
    <property type="match status" value="1"/>
</dbReference>
<keyword evidence="5" id="KW-0050">Antiport</keyword>
<evidence type="ECO:0000256" key="7">
    <source>
        <dbReference type="ARBA" id="ARBA00022729"/>
    </source>
</evidence>
<sequence length="533" mass="56846">MSPAAAGPSPRGRLAAAVIALALALALAPAAARPDKEMREKFYGTLVTNGTQNSTGDGSIAEMFDRVLEKEFSDSDTPAAPDKNSFNNSISDHQAVLETVAVITHDKKKNDSQQTNSPKPFQIGDMFGSQDESSDDMETVIDKEDNVFVMSNRKTKYPTLQLDLRLIKDLVVIIVSATGGGIIFSCMGQPVIVGYLLAGSLVGPGGLNLISEMVQVETFAQFGVVFLLFALGLEFSLTKLKVVGAVAVLGGLLQIALFMFLCGLTAALCGAKSSEGVFVGAFLSMSSTAVVSKFLVEKGSTNTLHGQVTIGTLILQDCAVGLLFALLPVLGGASGIFGGVMSMAKLDYFGLSLELGSFLAGVMISTTDFAHHTLEQVEGIRNLFAALFLASIGMLIHVKFLWNHVDILLAAVILVIIVKSIVVTVVVKAFGYGIRTAFVVGLSLAQIGEFAFVLLSRASHLHLVGVNNPHFILGKMYLLLLGTTALSLVTTPLIFKLIPVVMHLGMLMRWFPSENSMQNEEKATMLDTYNRSL</sequence>
<feature type="transmembrane region" description="Helical" evidence="12">
    <location>
        <begin position="437"/>
        <end position="456"/>
    </location>
</feature>
<keyword evidence="10 12" id="KW-0472">Membrane</keyword>
<feature type="domain" description="Cation/H+ exchanger transmembrane" evidence="13">
    <location>
        <begin position="347"/>
        <end position="495"/>
    </location>
</feature>
<dbReference type="GO" id="GO:0016020">
    <property type="term" value="C:membrane"/>
    <property type="evidence" value="ECO:0007669"/>
    <property type="project" value="UniProtKB-SubCell"/>
</dbReference>
<dbReference type="Gene3D" id="1.20.1530.20">
    <property type="match status" value="1"/>
</dbReference>
<feature type="transmembrane region" description="Helical" evidence="12">
    <location>
        <begin position="170"/>
        <end position="198"/>
    </location>
</feature>
<keyword evidence="9" id="KW-0406">Ion transport</keyword>
<feature type="transmembrane region" description="Helical" evidence="12">
    <location>
        <begin position="242"/>
        <end position="266"/>
    </location>
</feature>
<evidence type="ECO:0000313" key="14">
    <source>
        <dbReference type="EMBL" id="GJN09231.1"/>
    </source>
</evidence>
<evidence type="ECO:0000313" key="15">
    <source>
        <dbReference type="Proteomes" id="UP001054889"/>
    </source>
</evidence>
<evidence type="ECO:0000256" key="8">
    <source>
        <dbReference type="ARBA" id="ARBA00022989"/>
    </source>
</evidence>
<comment type="subcellular location">
    <subcellularLocation>
        <location evidence="3">Membrane</location>
        <topology evidence="3">Multi-pass membrane protein</topology>
    </subcellularLocation>
    <subcellularLocation>
        <location evidence="2">Plastid</location>
        <location evidence="2">Chloroplast envelope</location>
    </subcellularLocation>
</comment>
<dbReference type="InterPro" id="IPR006153">
    <property type="entry name" value="Cation/H_exchanger_TM"/>
</dbReference>
<dbReference type="InterPro" id="IPR045158">
    <property type="entry name" value="KEA4/5/6-like"/>
</dbReference>
<evidence type="ECO:0000256" key="3">
    <source>
        <dbReference type="ARBA" id="ARBA00004141"/>
    </source>
</evidence>
<protein>
    <recommendedName>
        <fullName evidence="13">Cation/H+ exchanger transmembrane domain-containing protein</fullName>
    </recommendedName>
</protein>
<dbReference type="GO" id="GO:0009941">
    <property type="term" value="C:chloroplast envelope"/>
    <property type="evidence" value="ECO:0007669"/>
    <property type="project" value="UniProtKB-SubCell"/>
</dbReference>
<name>A0AAV5DG64_ELECO</name>
<dbReference type="AlphaFoldDB" id="A0AAV5DG64"/>